<dbReference type="KEGG" id="dwd:DSCW_49900"/>
<dbReference type="FunFam" id="3.40.30.10:FF:000001">
    <property type="entry name" value="Thioredoxin"/>
    <property type="match status" value="1"/>
</dbReference>
<evidence type="ECO:0000256" key="4">
    <source>
        <dbReference type="ARBA" id="ARBA00022982"/>
    </source>
</evidence>
<name>A0A5K7ZCX6_9BACT</name>
<dbReference type="InterPro" id="IPR013766">
    <property type="entry name" value="Thioredoxin_domain"/>
</dbReference>
<keyword evidence="10" id="KW-1185">Reference proteome</keyword>
<dbReference type="InterPro" id="IPR017937">
    <property type="entry name" value="Thioredoxin_CS"/>
</dbReference>
<proteinExistence type="inferred from homology"/>
<evidence type="ECO:0000256" key="5">
    <source>
        <dbReference type="ARBA" id="ARBA00023157"/>
    </source>
</evidence>
<dbReference type="OrthoDB" id="9790390at2"/>
<evidence type="ECO:0000256" key="2">
    <source>
        <dbReference type="ARBA" id="ARBA00022448"/>
    </source>
</evidence>
<reference evidence="9 10" key="1">
    <citation type="submission" date="2019-11" db="EMBL/GenBank/DDBJ databases">
        <title>Comparative genomics of hydrocarbon-degrading Desulfosarcina strains.</title>
        <authorList>
            <person name="Watanabe M."/>
            <person name="Kojima H."/>
            <person name="Fukui M."/>
        </authorList>
    </citation>
    <scope>NUCLEOTIDE SEQUENCE [LARGE SCALE GENOMIC DNA]</scope>
    <source>
        <strain evidence="9 10">PP31</strain>
    </source>
</reference>
<evidence type="ECO:0000259" key="8">
    <source>
        <dbReference type="PROSITE" id="PS51352"/>
    </source>
</evidence>
<dbReference type="GO" id="GO:0015035">
    <property type="term" value="F:protein-disulfide reductase activity"/>
    <property type="evidence" value="ECO:0007669"/>
    <property type="project" value="UniProtKB-UniRule"/>
</dbReference>
<dbReference type="Pfam" id="PF21352">
    <property type="entry name" value="Zn_ribbon_Thio2"/>
    <property type="match status" value="1"/>
</dbReference>
<dbReference type="InterPro" id="IPR049299">
    <property type="entry name" value="Thio2_N"/>
</dbReference>
<dbReference type="PRINTS" id="PR00421">
    <property type="entry name" value="THIOREDOXIN"/>
</dbReference>
<protein>
    <recommendedName>
        <fullName evidence="7">Thioredoxin</fullName>
    </recommendedName>
</protein>
<dbReference type="PANTHER" id="PTHR45663">
    <property type="entry name" value="GEO12009P1"/>
    <property type="match status" value="1"/>
</dbReference>
<feature type="domain" description="Thioredoxin" evidence="8">
    <location>
        <begin position="28"/>
        <end position="150"/>
    </location>
</feature>
<dbReference type="SUPFAM" id="SSF52833">
    <property type="entry name" value="Thioredoxin-like"/>
    <property type="match status" value="1"/>
</dbReference>
<keyword evidence="4" id="KW-0249">Electron transport</keyword>
<evidence type="ECO:0000313" key="9">
    <source>
        <dbReference type="EMBL" id="BBO77573.1"/>
    </source>
</evidence>
<dbReference type="Gene3D" id="2.30.30.380">
    <property type="entry name" value="Zn-finger domain of Sec23/24"/>
    <property type="match status" value="1"/>
</dbReference>
<dbReference type="Pfam" id="PF00085">
    <property type="entry name" value="Thioredoxin"/>
    <property type="match status" value="1"/>
</dbReference>
<dbReference type="PROSITE" id="PS51352">
    <property type="entry name" value="THIOREDOXIN_2"/>
    <property type="match status" value="1"/>
</dbReference>
<evidence type="ECO:0000313" key="10">
    <source>
        <dbReference type="Proteomes" id="UP000427769"/>
    </source>
</evidence>
<evidence type="ECO:0000256" key="7">
    <source>
        <dbReference type="NCBIfam" id="TIGR01068"/>
    </source>
</evidence>
<dbReference type="InterPro" id="IPR036249">
    <property type="entry name" value="Thioredoxin-like_sf"/>
</dbReference>
<keyword evidence="5" id="KW-1015">Disulfide bond</keyword>
<dbReference type="CDD" id="cd02947">
    <property type="entry name" value="TRX_family"/>
    <property type="match status" value="1"/>
</dbReference>
<dbReference type="PANTHER" id="PTHR45663:SF11">
    <property type="entry name" value="GEO12009P1"/>
    <property type="match status" value="1"/>
</dbReference>
<dbReference type="InterPro" id="IPR005746">
    <property type="entry name" value="Thioredoxin"/>
</dbReference>
<dbReference type="EMBL" id="AP021875">
    <property type="protein sequence ID" value="BBO77573.1"/>
    <property type="molecule type" value="Genomic_DNA"/>
</dbReference>
<dbReference type="PROSITE" id="PS00194">
    <property type="entry name" value="THIOREDOXIN_1"/>
    <property type="match status" value="1"/>
</dbReference>
<keyword evidence="3" id="KW-0479">Metal-binding</keyword>
<accession>A0A5K7ZCX6</accession>
<evidence type="ECO:0000256" key="6">
    <source>
        <dbReference type="ARBA" id="ARBA00023284"/>
    </source>
</evidence>
<dbReference type="RefSeq" id="WP_155306300.1">
    <property type="nucleotide sequence ID" value="NZ_AP021875.1"/>
</dbReference>
<evidence type="ECO:0000256" key="1">
    <source>
        <dbReference type="ARBA" id="ARBA00008987"/>
    </source>
</evidence>
<dbReference type="Gene3D" id="3.40.30.10">
    <property type="entry name" value="Glutaredoxin"/>
    <property type="match status" value="1"/>
</dbReference>
<sequence>MTDARVLIKCRKCGARNRIPVTRLNDGPRCGRCKTPFPSIATPSRPVVVSDRTFADEVLASPLPVLLDCWAAWCAPCGAMAPVLDELARSYTGRLKVGKLNVDQNPVTASRYNVMSLPTLLFFRDGKVVDTAAGALPKPEVERYLYRFLAG</sequence>
<keyword evidence="6" id="KW-0676">Redox-active center</keyword>
<dbReference type="GO" id="GO:0046872">
    <property type="term" value="F:metal ion binding"/>
    <property type="evidence" value="ECO:0007669"/>
    <property type="project" value="UniProtKB-KW"/>
</dbReference>
<keyword evidence="2" id="KW-0813">Transport</keyword>
<dbReference type="GO" id="GO:0005737">
    <property type="term" value="C:cytoplasm"/>
    <property type="evidence" value="ECO:0007669"/>
    <property type="project" value="TreeGrafter"/>
</dbReference>
<dbReference type="NCBIfam" id="TIGR01068">
    <property type="entry name" value="thioredoxin"/>
    <property type="match status" value="1"/>
</dbReference>
<dbReference type="Proteomes" id="UP000427769">
    <property type="component" value="Chromosome"/>
</dbReference>
<gene>
    <name evidence="9" type="ORF">DSCW_49900</name>
</gene>
<organism evidence="9 10">
    <name type="scientific">Desulfosarcina widdelii</name>
    <dbReference type="NCBI Taxonomy" id="947919"/>
    <lineage>
        <taxon>Bacteria</taxon>
        <taxon>Pseudomonadati</taxon>
        <taxon>Thermodesulfobacteriota</taxon>
        <taxon>Desulfobacteria</taxon>
        <taxon>Desulfobacterales</taxon>
        <taxon>Desulfosarcinaceae</taxon>
        <taxon>Desulfosarcina</taxon>
    </lineage>
</organism>
<evidence type="ECO:0000256" key="3">
    <source>
        <dbReference type="ARBA" id="ARBA00022723"/>
    </source>
</evidence>
<comment type="similarity">
    <text evidence="1">Belongs to the thioredoxin family.</text>
</comment>
<dbReference type="AlphaFoldDB" id="A0A5K7ZCX6"/>